<feature type="domain" description="Alpha-2-macroglobulin" evidence="3">
    <location>
        <begin position="1431"/>
        <end position="1521"/>
    </location>
</feature>
<keyword evidence="2" id="KW-0813">Transport</keyword>
<dbReference type="PROSITE" id="PS52016">
    <property type="entry name" value="TONB_DEPENDENT_REC_3"/>
    <property type="match status" value="1"/>
</dbReference>
<comment type="subcellular location">
    <subcellularLocation>
        <location evidence="2">Cell outer membrane</location>
        <topology evidence="2">Multi-pass membrane protein</topology>
    </subcellularLocation>
</comment>
<dbReference type="OrthoDB" id="9767116at2"/>
<dbReference type="Pfam" id="PF00207">
    <property type="entry name" value="A2M"/>
    <property type="match status" value="1"/>
</dbReference>
<dbReference type="RefSeq" id="WP_138536212.1">
    <property type="nucleotide sequence ID" value="NZ_VANR01000005.1"/>
</dbReference>
<dbReference type="SUPFAM" id="SSF56935">
    <property type="entry name" value="Porins"/>
    <property type="match status" value="1"/>
</dbReference>
<evidence type="ECO:0000256" key="2">
    <source>
        <dbReference type="PROSITE-ProRule" id="PRU01360"/>
    </source>
</evidence>
<dbReference type="Pfam" id="PF01835">
    <property type="entry name" value="MG2"/>
    <property type="match status" value="1"/>
</dbReference>
<comment type="similarity">
    <text evidence="1">Belongs to the protease inhibitor I39 (alpha-2-macroglobulin) family. Bacterial alpha-2-macroglobulin subfamily.</text>
</comment>
<keyword evidence="2" id="KW-0812">Transmembrane</keyword>
<dbReference type="InterPro" id="IPR001599">
    <property type="entry name" value="Macroglobln_a2"/>
</dbReference>
<dbReference type="InterPro" id="IPR037066">
    <property type="entry name" value="Plug_dom_sf"/>
</dbReference>
<keyword evidence="2" id="KW-1134">Transmembrane beta strand</keyword>
<keyword evidence="2" id="KW-0472">Membrane</keyword>
<evidence type="ECO:0000313" key="4">
    <source>
        <dbReference type="EMBL" id="TMM29511.1"/>
    </source>
</evidence>
<dbReference type="InterPro" id="IPR012910">
    <property type="entry name" value="Plug_dom"/>
</dbReference>
<dbReference type="Gene3D" id="2.60.40.1120">
    <property type="entry name" value="Carboxypeptidase-like, regulatory domain"/>
    <property type="match status" value="1"/>
</dbReference>
<proteinExistence type="inferred from homology"/>
<comment type="similarity">
    <text evidence="2">Belongs to the TonB-dependent receptor family.</text>
</comment>
<dbReference type="GO" id="GO:0009279">
    <property type="term" value="C:cell outer membrane"/>
    <property type="evidence" value="ECO:0007669"/>
    <property type="project" value="UniProtKB-SubCell"/>
</dbReference>
<dbReference type="SUPFAM" id="SSF49464">
    <property type="entry name" value="Carboxypeptidase regulatory domain-like"/>
    <property type="match status" value="1"/>
</dbReference>
<name>A0A5S3N2F5_9FLAO</name>
<dbReference type="SMART" id="SM01360">
    <property type="entry name" value="A2M"/>
    <property type="match status" value="1"/>
</dbReference>
<protein>
    <submittedName>
        <fullName evidence="4">Alpha-2-macroglobulin</fullName>
    </submittedName>
</protein>
<comment type="caution">
    <text evidence="4">The sequence shown here is derived from an EMBL/GenBank/DDBJ whole genome shotgun (WGS) entry which is preliminary data.</text>
</comment>
<dbReference type="InterPro" id="IPR039426">
    <property type="entry name" value="TonB-dep_rcpt-like"/>
</dbReference>
<reference evidence="4 5" key="1">
    <citation type="submission" date="2019-05" db="EMBL/GenBank/DDBJ databases">
        <title>Polaribacter aestuariivivens sp. nov., isolated from a tidal flat.</title>
        <authorList>
            <person name="Yoon J.-H."/>
        </authorList>
    </citation>
    <scope>NUCLEOTIDE SEQUENCE [LARGE SCALE GENOMIC DNA]</scope>
    <source>
        <strain evidence="4 5">DBTF-3</strain>
    </source>
</reference>
<dbReference type="Pfam" id="PF17973">
    <property type="entry name" value="bMG10"/>
    <property type="match status" value="1"/>
</dbReference>
<dbReference type="Gene3D" id="2.60.40.1930">
    <property type="match status" value="1"/>
</dbReference>
<accession>A0A5S3N2F5</accession>
<keyword evidence="5" id="KW-1185">Reference proteome</keyword>
<dbReference type="GO" id="GO:0004866">
    <property type="term" value="F:endopeptidase inhibitor activity"/>
    <property type="evidence" value="ECO:0007669"/>
    <property type="project" value="InterPro"/>
</dbReference>
<dbReference type="InterPro" id="IPR002890">
    <property type="entry name" value="MG2"/>
</dbReference>
<dbReference type="Pfam" id="PF07715">
    <property type="entry name" value="Plug"/>
    <property type="match status" value="1"/>
</dbReference>
<dbReference type="EMBL" id="VANR01000005">
    <property type="protein sequence ID" value="TMM29511.1"/>
    <property type="molecule type" value="Genomic_DNA"/>
</dbReference>
<dbReference type="Gene3D" id="1.50.10.20">
    <property type="match status" value="1"/>
</dbReference>
<dbReference type="InterPro" id="IPR051802">
    <property type="entry name" value="YfhM-like"/>
</dbReference>
<dbReference type="PANTHER" id="PTHR40094">
    <property type="entry name" value="ALPHA-2-MACROGLOBULIN HOMOLOG"/>
    <property type="match status" value="1"/>
</dbReference>
<evidence type="ECO:0000259" key="3">
    <source>
        <dbReference type="SMART" id="SM01360"/>
    </source>
</evidence>
<dbReference type="PANTHER" id="PTHR40094:SF1">
    <property type="entry name" value="UBIQUITIN DOMAIN-CONTAINING PROTEIN"/>
    <property type="match status" value="1"/>
</dbReference>
<dbReference type="InterPro" id="IPR008930">
    <property type="entry name" value="Terpenoid_cyclase/PrenylTrfase"/>
</dbReference>
<dbReference type="InterPro" id="IPR008969">
    <property type="entry name" value="CarboxyPept-like_regulatory"/>
</dbReference>
<evidence type="ECO:0000256" key="1">
    <source>
        <dbReference type="ARBA" id="ARBA00010556"/>
    </source>
</evidence>
<keyword evidence="2" id="KW-0998">Cell outer membrane</keyword>
<sequence length="2228" mass="255500">MKKVTTIIMIMLFSFSLHSQEKYEKLWLEVEKLEVDNLPKSALKIVEKIYDSATKQNDSPQIIKSLFYKSKFSLTLEEDAQLKVISSFKEHIAKSEFPTKNVLKNILANLYWQYYTQNRYKFYNRTQTANKVDSTDFRTWDLDTLFKEIHKYYEASLKNEEKLQNIKISAFEDILNLQKDNETYSPTLYDFLANNALIFYKTSENSISKPAYKFSIDNPDFLGDVNTFSNLNITSKDSISLQLNALKTYQKLISFHLKAKNKNALANSNIERLQFVKNNATFKDIEANYLQALKNAEKNHKNHESVGLYVFEIAQILNQKASNYSNSNEEKNRFKNKEALKLCNEVITKFPKSLGALKCRILVEKIKEKTLSIKAEKYVPIQTNSRLLVSYKNIDKLFFTAYKISENQFTDYQKFYKSAQKINFLKKFTIVAQWNKTLRNKGDYLQHSTEVIIPKFQNGMYLILASETAEFNEDAIYGTTAFQATNLTLIVNTFNNKYNYQVVNRNNGKPYKNAEILLTNQHSKRGKTIRKTLKTDNNGFASFRNYNTYHSVNIKVTSKNDEASFGNRYLYKQEKNTYNNTDEDITIKPFIFTDRSIYRPGQTIYFKTIVLQKKGETSTVLKDKFVAITLEDANGQKVKTLDLKLNEFGSAAGEFILPNNGLTGNFSIEVDESEKKDIAFYKDIYFDNTYTSISVEEYKRPKFKTEFKPITESIKLNDSVTINGFAKAFSGATITDAKVVYRVHRKVQYPTWYYWRSPAINSSSQEITNGEITTNEKGEFKITFKAIADETVSKESLPIFKYEVTADVTDVNGETRSATTIVKVGYHSLLATISMNDKVYKNDKENVLNVDTKNLNGEFVPAEGTIKIYKLQAPENPLRKRPWNAPDYQDISESEFKKLFPNDAYSDDENDEDKWQKGKLVFSVKFNTEKEKQIQLKNTKKWLSGKYIAVLDSEDKFGQTVKDEHKFTLYSTNEKQVADSKLFVINTNKNFYKVNDVVELQIGSASKDITVVIQIEKNHEIVKTQLIKLNNNTKKIKIPVTKNDIGGFAIKYHFVNFNYFNSGSLLVNVPEKEETPIEIETNIFRDKLQPGADETWSFTIKNDKNDVVTAEVLASMYDASLDEFKPHNWSFNPITKNKNYYSYQTSKAYHSFGTTNFNIQNNYRKYYSFPEINFATYNWFGFSLHKNNWLNRQYLRTIKRKLNATRKDYDGTVNGVVTDEQGDPLPGVSVIIKGTVFGTETDFDGYYSLKIKKDDVLVFNYLGFKSEEVKVENYKSLDIKLDADDSVLDEVVVVGYGTSQKKTMTGSASMIKSEALSESDDSSLLNGMVAGVSSINAFGQPGSNNSINIRGLGSISGNTNPLYVIDGKVISAEELKSMNPNNIGEITVLKNEQATSLYGSRGANGVVIITTKKEIDNQLSQVKARKNFKETAFFFPKLKTDKNGKVSFSFTMPEALTKWKLQLLAHTTKLKSTTKTLQTVTQKELMVIPNTPRFLREGDKITLSAKITNLTNNKLSGFVKIYLTDAITGKSITKELLTDKNHPPLSESSGPDRVSFTVNADGNTNVFWDLNIPETAQSIQYKIVAQSGSFSDGEQNVLPVLSNRMLVTETLPMWVRSNQTKTFTLSKLKNNTSSTLKNHKLTLEFTSNPAWYAIQSLPYLMEYPYECAEQTFAKYYANTLASFVANANPRIQEVFNIWKNSDALLSNLEKNQELKSLIIQETPWLRDAQSETEQKKRIALLFDLNKMKNEQEKAINKLAEIQMSSGGFPWFKGSKYESTYITQYIVSGFGHLQKLGVTDFDVATEKMVEKAVTFLDEQLMKTYTDLINRAEKNSYNQKNKKRDEKEYAAYLSKNNLSYFIIQYLYMRSFYDDTTISQKLQKAIDYYQNQSTKYWKDYNLYAKGQIALTLFRNDKKQVATQILKSLRENSITSEELGMYWKENTAGYYYYQAPVETQALMIEVFSEIENDISTIDNLKIWLLKNKQTNRWKTTKATSEAVYALLLNGTDWISITDMASIKVGSKTVDPTKMDDVKIEAGTGYFKTSWNGNEITPKMSEVTINKKGNGIAWGGLYWQYFENLDKITSAETPLKLNKKLFKKVISDTGKKLEEITNNTNLKVGDLITVRIELHSDRNMEFIHMKDMRAAGLEPVNVLSKYKWQDNLGYFESTKDAATNFFFDRLPKGVYVFEYDLRVNNAGNFSNGITTIQSMYAPEFSSHSKGIRIQIEK</sequence>
<organism evidence="4 5">
    <name type="scientific">Polaribacter aestuariivivens</name>
    <dbReference type="NCBI Taxonomy" id="2304626"/>
    <lineage>
        <taxon>Bacteria</taxon>
        <taxon>Pseudomonadati</taxon>
        <taxon>Bacteroidota</taxon>
        <taxon>Flavobacteriia</taxon>
        <taxon>Flavobacteriales</taxon>
        <taxon>Flavobacteriaceae</taxon>
    </lineage>
</organism>
<dbReference type="SUPFAM" id="SSF48239">
    <property type="entry name" value="Terpenoid cyclases/Protein prenyltransferases"/>
    <property type="match status" value="1"/>
</dbReference>
<dbReference type="Gene3D" id="2.170.130.10">
    <property type="entry name" value="TonB-dependent receptor, plug domain"/>
    <property type="match status" value="1"/>
</dbReference>
<dbReference type="Proteomes" id="UP000307140">
    <property type="component" value="Unassembled WGS sequence"/>
</dbReference>
<gene>
    <name evidence="4" type="ORF">FDT66_10325</name>
</gene>
<dbReference type="Pfam" id="PF13715">
    <property type="entry name" value="CarbopepD_reg_2"/>
    <property type="match status" value="1"/>
</dbReference>
<dbReference type="InterPro" id="IPR041246">
    <property type="entry name" value="Bact_MG10"/>
</dbReference>
<evidence type="ECO:0000313" key="5">
    <source>
        <dbReference type="Proteomes" id="UP000307140"/>
    </source>
</evidence>